<dbReference type="PANTHER" id="PTHR14490">
    <property type="entry name" value="ZINC FINGER, ZZ TYPE"/>
    <property type="match status" value="1"/>
</dbReference>
<dbReference type="GO" id="GO:0000447">
    <property type="term" value="P:endonucleolytic cleavage in ITS1 to separate SSU-rRNA from 5.8S rRNA and LSU-rRNA from tricistronic rRNA transcript (SSU-rRNA, 5.8S rRNA, LSU-rRNA)"/>
    <property type="evidence" value="ECO:0007669"/>
    <property type="project" value="TreeGrafter"/>
</dbReference>
<feature type="compositionally biased region" description="Acidic residues" evidence="2">
    <location>
        <begin position="397"/>
        <end position="410"/>
    </location>
</feature>
<feature type="compositionally biased region" description="Basic residues" evidence="2">
    <location>
        <begin position="212"/>
        <end position="221"/>
    </location>
</feature>
<feature type="compositionally biased region" description="Basic residues" evidence="2">
    <location>
        <begin position="571"/>
        <end position="583"/>
    </location>
</feature>
<comment type="similarity">
    <text evidence="1">Belongs to the KRI1 family.</text>
</comment>
<feature type="compositionally biased region" description="Basic residues" evidence="2">
    <location>
        <begin position="640"/>
        <end position="650"/>
    </location>
</feature>
<evidence type="ECO:0000313" key="5">
    <source>
        <dbReference type="Proteomes" id="UP000754883"/>
    </source>
</evidence>
<dbReference type="PANTHER" id="PTHR14490:SF5">
    <property type="entry name" value="PROTEIN KRI1 HOMOLOG"/>
    <property type="match status" value="1"/>
</dbReference>
<feature type="compositionally biased region" description="Acidic residues" evidence="2">
    <location>
        <begin position="68"/>
        <end position="90"/>
    </location>
</feature>
<feature type="compositionally biased region" description="Acidic residues" evidence="2">
    <location>
        <begin position="183"/>
        <end position="193"/>
    </location>
</feature>
<feature type="region of interest" description="Disordered" evidence="2">
    <location>
        <begin position="146"/>
        <end position="230"/>
    </location>
</feature>
<dbReference type="Pfam" id="PF05178">
    <property type="entry name" value="Kri1"/>
    <property type="match status" value="1"/>
</dbReference>
<dbReference type="InterPro" id="IPR024626">
    <property type="entry name" value="Kri1-like_C"/>
</dbReference>
<protein>
    <recommendedName>
        <fullName evidence="3">Kri1-like C-terminal domain-containing protein</fullName>
    </recommendedName>
</protein>
<feature type="region of interest" description="Disordered" evidence="2">
    <location>
        <begin position="1"/>
        <end position="90"/>
    </location>
</feature>
<accession>A0A9N9Y059</accession>
<evidence type="ECO:0000256" key="1">
    <source>
        <dbReference type="ARBA" id="ARBA00007473"/>
    </source>
</evidence>
<dbReference type="GO" id="GO:0005730">
    <property type="term" value="C:nucleolus"/>
    <property type="evidence" value="ECO:0007669"/>
    <property type="project" value="TreeGrafter"/>
</dbReference>
<feature type="compositionally biased region" description="Basic and acidic residues" evidence="2">
    <location>
        <begin position="476"/>
        <end position="500"/>
    </location>
</feature>
<dbReference type="InterPro" id="IPR018034">
    <property type="entry name" value="Kri1"/>
</dbReference>
<dbReference type="Proteomes" id="UP000754883">
    <property type="component" value="Unassembled WGS sequence"/>
</dbReference>
<reference evidence="5" key="1">
    <citation type="submission" date="2019-06" db="EMBL/GenBank/DDBJ databases">
        <authorList>
            <person name="Broberg M."/>
        </authorList>
    </citation>
    <scope>NUCLEOTIDE SEQUENCE [LARGE SCALE GENOMIC DNA]</scope>
</reference>
<proteinExistence type="inferred from homology"/>
<feature type="compositionally biased region" description="Basic and acidic residues" evidence="2">
    <location>
        <begin position="305"/>
        <end position="339"/>
    </location>
</feature>
<sequence length="659" mass="75361">MGSSAPAKRKLLDDSDSDSDDGGAQIQESGFKVNEEYARRFEHNKKREELHRLEEKYKKDASRKNANDEDDESSTDESEDEDGFLATEDLDAQISATLQAIKNKDPRVYDKDVTFYKEGDVDAAPKKEKKEKPVYLKDYHREKFMRGDVGADDDDEEAAPATFAQEQDELKKSIVSQMHNADAENEGSDSDGDDFMKRKEPAKVDDSGVHPARAKKVKKQKAKDLDVEGADRDPETFLSNFLSARAWLPGDDGEARWKAFESDDDEEENKADEFEQAYNMRFEDPEKSNEVLKSYARDITAARSVRREDKTGRARRRELEKEQKEAEKREKREDKARLRKLKLEETEQKLRKVRQAAGAVGAELKDEDWMKFLDDAWENDKWEEEMSKRFGEDYYAMDDAEAPASDEEGAEEKKRKHPKKPKWDDDIDIKDLVPDFDDEEAQPKITLSDDEGQEPEDDNNEGDEGDEPPAKKRKSAKEQKRERLESQKQARKDRTKLEALVDSKLELTHHDLLSKPSASGAAHAPFRYRETSPQSFGMTARDILLAPSDSALNDFAGLKKLATFRDEEKKRRDRKRLNKKARLRQWRRDTFGREFEQSGPTYGFEKFAAEAEAAGEARLVAPEAKKESSSSIVGEVGESKKKRKRSKGKKKGDAEAAEA</sequence>
<dbReference type="OrthoDB" id="10252032at2759"/>
<evidence type="ECO:0000313" key="4">
    <source>
        <dbReference type="EMBL" id="CAG9985692.1"/>
    </source>
</evidence>
<feature type="compositionally biased region" description="Basic and acidic residues" evidence="2">
    <location>
        <begin position="421"/>
        <end position="433"/>
    </location>
</feature>
<reference evidence="4 5" key="2">
    <citation type="submission" date="2021-10" db="EMBL/GenBank/DDBJ databases">
        <authorList>
            <person name="Piombo E."/>
        </authorList>
    </citation>
    <scope>NUCLEOTIDE SEQUENCE [LARGE SCALE GENOMIC DNA]</scope>
</reference>
<feature type="region of interest" description="Disordered" evidence="2">
    <location>
        <begin position="303"/>
        <end position="339"/>
    </location>
</feature>
<organism evidence="4 5">
    <name type="scientific">Clonostachys byssicola</name>
    <dbReference type="NCBI Taxonomy" id="160290"/>
    <lineage>
        <taxon>Eukaryota</taxon>
        <taxon>Fungi</taxon>
        <taxon>Dikarya</taxon>
        <taxon>Ascomycota</taxon>
        <taxon>Pezizomycotina</taxon>
        <taxon>Sordariomycetes</taxon>
        <taxon>Hypocreomycetidae</taxon>
        <taxon>Hypocreales</taxon>
        <taxon>Bionectriaceae</taxon>
        <taxon>Clonostachys</taxon>
    </lineage>
</organism>
<evidence type="ECO:0000256" key="2">
    <source>
        <dbReference type="SAM" id="MobiDB-lite"/>
    </source>
</evidence>
<dbReference type="Pfam" id="PF12936">
    <property type="entry name" value="Kri1_C"/>
    <property type="match status" value="1"/>
</dbReference>
<keyword evidence="5" id="KW-1185">Reference proteome</keyword>
<dbReference type="EMBL" id="CABFNO020001395">
    <property type="protein sequence ID" value="CAG9985692.1"/>
    <property type="molecule type" value="Genomic_DNA"/>
</dbReference>
<feature type="domain" description="Kri1-like C-terminal" evidence="3">
    <location>
        <begin position="496"/>
        <end position="589"/>
    </location>
</feature>
<feature type="compositionally biased region" description="Basic and acidic residues" evidence="2">
    <location>
        <begin position="194"/>
        <end position="208"/>
    </location>
</feature>
<feature type="compositionally biased region" description="Acidic residues" evidence="2">
    <location>
        <begin position="448"/>
        <end position="467"/>
    </location>
</feature>
<feature type="region of interest" description="Disordered" evidence="2">
    <location>
        <begin position="618"/>
        <end position="659"/>
    </location>
</feature>
<gene>
    <name evidence="4" type="ORF">CBYS24578_00017088</name>
</gene>
<dbReference type="AlphaFoldDB" id="A0A9N9Y059"/>
<feature type="region of interest" description="Disordered" evidence="2">
    <location>
        <begin position="397"/>
        <end position="500"/>
    </location>
</feature>
<name>A0A9N9Y059_9HYPO</name>
<evidence type="ECO:0000259" key="3">
    <source>
        <dbReference type="Pfam" id="PF12936"/>
    </source>
</evidence>
<dbReference type="GO" id="GO:0030686">
    <property type="term" value="C:90S preribosome"/>
    <property type="evidence" value="ECO:0007669"/>
    <property type="project" value="TreeGrafter"/>
</dbReference>
<comment type="caution">
    <text evidence="4">The sequence shown here is derived from an EMBL/GenBank/DDBJ whole genome shotgun (WGS) entry which is preliminary data.</text>
</comment>
<feature type="compositionally biased region" description="Basic and acidic residues" evidence="2">
    <location>
        <begin position="33"/>
        <end position="67"/>
    </location>
</feature>
<feature type="region of interest" description="Disordered" evidence="2">
    <location>
        <begin position="564"/>
        <end position="583"/>
    </location>
</feature>